<dbReference type="EMBL" id="LVKK01000008">
    <property type="protein sequence ID" value="OAG43812.1"/>
    <property type="molecule type" value="Genomic_DNA"/>
</dbReference>
<dbReference type="InterPro" id="IPR051615">
    <property type="entry name" value="Transcr_Regulatory_Elem"/>
</dbReference>
<dbReference type="GO" id="GO:0003677">
    <property type="term" value="F:DNA binding"/>
    <property type="evidence" value="ECO:0007669"/>
    <property type="project" value="UniProtKB-KW"/>
</dbReference>
<dbReference type="GO" id="GO:0046872">
    <property type="term" value="F:metal ion binding"/>
    <property type="evidence" value="ECO:0007669"/>
    <property type="project" value="UniProtKB-KW"/>
</dbReference>
<keyword evidence="8" id="KW-1185">Reference proteome</keyword>
<accession>A0A177FKB0</accession>
<dbReference type="CDD" id="cd12148">
    <property type="entry name" value="fungal_TF_MHR"/>
    <property type="match status" value="1"/>
</dbReference>
<comment type="caution">
    <text evidence="7">The sequence shown here is derived from an EMBL/GenBank/DDBJ whole genome shotgun (WGS) entry which is preliminary data.</text>
</comment>
<evidence type="ECO:0000313" key="8">
    <source>
        <dbReference type="Proteomes" id="UP000077002"/>
    </source>
</evidence>
<dbReference type="RefSeq" id="XP_022515764.1">
    <property type="nucleotide sequence ID" value="XM_022652020.1"/>
</dbReference>
<dbReference type="Proteomes" id="UP000077002">
    <property type="component" value="Unassembled WGS sequence"/>
</dbReference>
<evidence type="ECO:0000256" key="1">
    <source>
        <dbReference type="ARBA" id="ARBA00022723"/>
    </source>
</evidence>
<evidence type="ECO:0000256" key="3">
    <source>
        <dbReference type="ARBA" id="ARBA00023015"/>
    </source>
</evidence>
<dbReference type="AlphaFoldDB" id="A0A177FKB0"/>
<dbReference type="PANTHER" id="PTHR31313">
    <property type="entry name" value="TY1 ENHANCER ACTIVATOR"/>
    <property type="match status" value="1"/>
</dbReference>
<keyword evidence="3" id="KW-0805">Transcription regulation</keyword>
<protein>
    <recommendedName>
        <fullName evidence="9">Transcription factor domain-containing protein</fullName>
    </recommendedName>
</protein>
<keyword evidence="4" id="KW-0238">DNA-binding</keyword>
<organism evidence="7 8">
    <name type="scientific">Fonsecaea monophora</name>
    <dbReference type="NCBI Taxonomy" id="254056"/>
    <lineage>
        <taxon>Eukaryota</taxon>
        <taxon>Fungi</taxon>
        <taxon>Dikarya</taxon>
        <taxon>Ascomycota</taxon>
        <taxon>Pezizomycotina</taxon>
        <taxon>Eurotiomycetes</taxon>
        <taxon>Chaetothyriomycetidae</taxon>
        <taxon>Chaetothyriales</taxon>
        <taxon>Herpotrichiellaceae</taxon>
        <taxon>Fonsecaea</taxon>
    </lineage>
</organism>
<name>A0A177FKB0_9EURO</name>
<keyword evidence="1" id="KW-0479">Metal-binding</keyword>
<dbReference type="PANTHER" id="PTHR31313:SF81">
    <property type="entry name" value="TY1 ENHANCER ACTIVATOR"/>
    <property type="match status" value="1"/>
</dbReference>
<dbReference type="GeneID" id="34597216"/>
<keyword evidence="6" id="KW-0539">Nucleus</keyword>
<evidence type="ECO:0000313" key="7">
    <source>
        <dbReference type="EMBL" id="OAG43812.1"/>
    </source>
</evidence>
<evidence type="ECO:0000256" key="2">
    <source>
        <dbReference type="ARBA" id="ARBA00022833"/>
    </source>
</evidence>
<gene>
    <name evidence="7" type="ORF">AYO21_02039</name>
</gene>
<proteinExistence type="predicted"/>
<sequence length="310" mass="34602">MRDLQPVRFPPQFRGFVSLFNQEKHARCWSFTVGYPATAHHPNFDMFMPHHDEVGYLPTPDSGRQAGCDTDVEVSNAFESLMALASTISDAQLRSKSASASKSYLNDVAMDRQLSEWYERLPAALKWSRGNLKHAGPSFLFLHQQYHYVAITLHQSCATTGRNQTGSDEDVGNSTRAALELSRNICYDHSMRLIQALELSSGVCASPVVITSTLHHIQTAASAVVHHLRLYNDHTAATKPLQTLLRLAQLDDETNNLARSVVKYIEDALNDSSRAFSPDSQKPFGPLRLSEATGPFAPQVMWRGREQLTF</sequence>
<keyword evidence="2" id="KW-0862">Zinc</keyword>
<evidence type="ECO:0000256" key="6">
    <source>
        <dbReference type="ARBA" id="ARBA00023242"/>
    </source>
</evidence>
<reference evidence="7 8" key="1">
    <citation type="submission" date="2016-03" db="EMBL/GenBank/DDBJ databases">
        <title>Draft genome sequence of the Fonsecaea monophora CBS 269.37.</title>
        <authorList>
            <person name="Bombassaro A."/>
            <person name="Vinicius W.A."/>
            <person name="De Hoog S."/>
            <person name="Sun J."/>
            <person name="Souza E.M."/>
            <person name="Raittz R.T."/>
            <person name="Costa F."/>
            <person name="Leao A.C."/>
            <person name="Tadra-Sfeir M.Z."/>
            <person name="Baura V."/>
            <person name="Balsanelli E."/>
            <person name="Pedrosa F.O."/>
            <person name="Moreno L.F."/>
            <person name="Steffens M.B."/>
            <person name="Xi L."/>
            <person name="Bocca A.L."/>
            <person name="Felipe M.S."/>
            <person name="Teixeira M."/>
            <person name="Telles Filho F.Q."/>
            <person name="Azevedo C.M."/>
            <person name="Gomes R."/>
            <person name="Vicente V.A."/>
        </authorList>
    </citation>
    <scope>NUCLEOTIDE SEQUENCE [LARGE SCALE GENOMIC DNA]</scope>
    <source>
        <strain evidence="7 8">CBS 269.37</strain>
    </source>
</reference>
<keyword evidence="5" id="KW-0804">Transcription</keyword>
<evidence type="ECO:0008006" key="9">
    <source>
        <dbReference type="Google" id="ProtNLM"/>
    </source>
</evidence>
<evidence type="ECO:0000256" key="5">
    <source>
        <dbReference type="ARBA" id="ARBA00023163"/>
    </source>
</evidence>
<evidence type="ECO:0000256" key="4">
    <source>
        <dbReference type="ARBA" id="ARBA00023125"/>
    </source>
</evidence>